<proteinExistence type="predicted"/>
<evidence type="ECO:0000313" key="4">
    <source>
        <dbReference type="Proteomes" id="UP000215223"/>
    </source>
</evidence>
<evidence type="ECO:0000313" key="3">
    <source>
        <dbReference type="EMBL" id="OXM58515.1"/>
    </source>
</evidence>
<evidence type="ECO:0000256" key="1">
    <source>
        <dbReference type="SAM" id="MobiDB-lite"/>
    </source>
</evidence>
<dbReference type="AlphaFoldDB" id="A0A229SI22"/>
<accession>A0A229SI22</accession>
<dbReference type="OrthoDB" id="3701787at2"/>
<dbReference type="SUPFAM" id="SSF110849">
    <property type="entry name" value="ParB/Sulfiredoxin"/>
    <property type="match status" value="1"/>
</dbReference>
<comment type="caution">
    <text evidence="3">The sequence shown here is derived from an EMBL/GenBank/DDBJ whole genome shotgun (WGS) entry which is preliminary data.</text>
</comment>
<feature type="domain" description="ParB-like N-terminal" evidence="2">
    <location>
        <begin position="27"/>
        <end position="111"/>
    </location>
</feature>
<dbReference type="RefSeq" id="WP_093932276.1">
    <property type="nucleotide sequence ID" value="NZ_NMQT01000011.1"/>
</dbReference>
<reference evidence="3 4" key="1">
    <citation type="submission" date="2017-07" db="EMBL/GenBank/DDBJ databases">
        <title>Amycolatopsis thailandensis Genome sequencing and assembly.</title>
        <authorList>
            <person name="Kaur N."/>
            <person name="Mayilraj S."/>
        </authorList>
    </citation>
    <scope>NUCLEOTIDE SEQUENCE [LARGE SCALE GENOMIC DNA]</scope>
    <source>
        <strain evidence="3 4">JCM 16380</strain>
    </source>
</reference>
<name>A0A229SI22_9PSEU</name>
<dbReference type="InterPro" id="IPR036086">
    <property type="entry name" value="ParB/Sulfiredoxin_sf"/>
</dbReference>
<evidence type="ECO:0000259" key="2">
    <source>
        <dbReference type="SMART" id="SM00470"/>
    </source>
</evidence>
<feature type="region of interest" description="Disordered" evidence="1">
    <location>
        <begin position="1"/>
        <end position="21"/>
    </location>
</feature>
<dbReference type="EMBL" id="NMQT01000011">
    <property type="protein sequence ID" value="OXM58515.1"/>
    <property type="molecule type" value="Genomic_DNA"/>
</dbReference>
<dbReference type="Proteomes" id="UP000215223">
    <property type="component" value="Unassembled WGS sequence"/>
</dbReference>
<protein>
    <submittedName>
        <fullName evidence="3">Streptomycin biosynthesis protein</fullName>
    </submittedName>
</protein>
<dbReference type="InterPro" id="IPR003115">
    <property type="entry name" value="ParB_N"/>
</dbReference>
<organism evidence="3 4">
    <name type="scientific">Amycolatopsis thailandensis</name>
    <dbReference type="NCBI Taxonomy" id="589330"/>
    <lineage>
        <taxon>Bacteria</taxon>
        <taxon>Bacillati</taxon>
        <taxon>Actinomycetota</taxon>
        <taxon>Actinomycetes</taxon>
        <taxon>Pseudonocardiales</taxon>
        <taxon>Pseudonocardiaceae</taxon>
        <taxon>Amycolatopsis</taxon>
    </lineage>
</organism>
<feature type="region of interest" description="Disordered" evidence="1">
    <location>
        <begin position="225"/>
        <end position="244"/>
    </location>
</feature>
<dbReference type="SMART" id="SM00470">
    <property type="entry name" value="ParB"/>
    <property type="match status" value="1"/>
</dbReference>
<sequence>MQSRARPEPVAAEQPATVPGHLGQEVVRVPIDSLLPADSPRTAGEDPAHVRELATWEVALPPIIVHRATMRVIDGMHRIRVAEARGETTIAVRFFDGSADDAFLLAVKANIAHGLSLALADRKAAARRIIGTHGEWSDRAIAALTGLAHKTVGAIRRRSTGENPHLTARVGRDGRVRPLNGVEGRRRAGELLVANPDTPVEEVARAAGISTTTVKDVRRRLRCGDDLVPSGQRTEPARIDGTAEESPVWDRATVLRRLRADPSLRFAESGRALLQSLNPHAGGEESWLSLADNVPQHCTGMVVELARHCVADWQRFVARLEQRVREGDVPQDVAKPLGR</sequence>
<keyword evidence="4" id="KW-1185">Reference proteome</keyword>
<gene>
    <name evidence="3" type="ORF">CFP71_02535</name>
</gene>